<dbReference type="STRING" id="626369.HMPREF0446_00179"/>
<comment type="caution">
    <text evidence="1">The sequence shown here is derived from an EMBL/GenBank/DDBJ whole genome shotgun (WGS) entry which is preliminary data.</text>
</comment>
<name>D0BJP4_9LACT</name>
<proteinExistence type="predicted"/>
<reference evidence="1" key="1">
    <citation type="submission" date="2009-09" db="EMBL/GenBank/DDBJ databases">
        <authorList>
            <consortium name="The Broad Institute Genome Sequencing Platform"/>
            <person name="Ward D."/>
            <person name="Feldgarden M."/>
            <person name="Earl A."/>
            <person name="Young S.K."/>
            <person name="Zeng Q."/>
            <person name="Koehrsen M."/>
            <person name="Alvarado L."/>
            <person name="Berlin A."/>
            <person name="Bochicchio J."/>
            <person name="Borenstein D."/>
            <person name="Chapman S.B."/>
            <person name="Chen Z."/>
            <person name="Engels R."/>
            <person name="Freedman E."/>
            <person name="Gellesch M."/>
            <person name="Goldberg J."/>
            <person name="Griggs A."/>
            <person name="Gujja S."/>
            <person name="Heilman E."/>
            <person name="Heiman D."/>
            <person name="Hepburn T."/>
            <person name="Howarth C."/>
            <person name="Jen D."/>
            <person name="Larson L."/>
            <person name="Lewis B."/>
            <person name="Mehta T."/>
            <person name="Park D."/>
            <person name="Pearson M."/>
            <person name="Roberts A."/>
            <person name="Saif S."/>
            <person name="Shea T."/>
            <person name="Shenoy N."/>
            <person name="Sisk P."/>
            <person name="Stolte C."/>
            <person name="Sykes S."/>
            <person name="Thomson T."/>
            <person name="Walk T."/>
            <person name="White J."/>
            <person name="Yandava C."/>
            <person name="Sibley C.D."/>
            <person name="Field T.R."/>
            <person name="Grinwis M."/>
            <person name="Eshaghurshan C.S."/>
            <person name="Surette M.G."/>
            <person name="Haas B."/>
            <person name="Nusbaum C."/>
            <person name="Birren B."/>
        </authorList>
    </citation>
    <scope>NUCLEOTIDE SEQUENCE [LARGE SCALE GENOMIC DNA]</scope>
    <source>
        <strain evidence="1">ATCC 700633</strain>
    </source>
</reference>
<dbReference type="Gene3D" id="1.10.220.80">
    <property type="entry name" value="BH2638-like"/>
    <property type="match status" value="1"/>
</dbReference>
<dbReference type="OrthoDB" id="1649074at2"/>
<organism evidence="1 2">
    <name type="scientific">Granulicatella elegans ATCC 700633</name>
    <dbReference type="NCBI Taxonomy" id="626369"/>
    <lineage>
        <taxon>Bacteria</taxon>
        <taxon>Bacillati</taxon>
        <taxon>Bacillota</taxon>
        <taxon>Bacilli</taxon>
        <taxon>Lactobacillales</taxon>
        <taxon>Carnobacteriaceae</taxon>
        <taxon>Granulicatella</taxon>
    </lineage>
</organism>
<dbReference type="Proteomes" id="UP000002939">
    <property type="component" value="Unassembled WGS sequence"/>
</dbReference>
<dbReference type="EMBL" id="ACRF02000015">
    <property type="protein sequence ID" value="EEW93297.1"/>
    <property type="molecule type" value="Genomic_DNA"/>
</dbReference>
<dbReference type="eggNOG" id="COG4476">
    <property type="taxonomic scope" value="Bacteria"/>
</dbReference>
<dbReference type="NCBIfam" id="NF003353">
    <property type="entry name" value="PRK04387.1"/>
    <property type="match status" value="1"/>
</dbReference>
<dbReference type="Pfam" id="PF05256">
    <property type="entry name" value="UPF0223"/>
    <property type="match status" value="1"/>
</dbReference>
<dbReference type="InterPro" id="IPR007920">
    <property type="entry name" value="UPF0223"/>
</dbReference>
<reference evidence="1" key="2">
    <citation type="submission" date="2011-10" db="EMBL/GenBank/DDBJ databases">
        <title>The Genome Sequence of Granulicatella elegans ATCC 700633.</title>
        <authorList>
            <consortium name="The Broad Institute Genome Sequencing Platform"/>
            <consortium name="The Broad Institute Genome Sequencing Center for Infectious Disease"/>
            <person name="Earl A."/>
            <person name="Ward D."/>
            <person name="Feldgarden M."/>
            <person name="Gevers D."/>
            <person name="Sibley C.D."/>
            <person name="Field T.R."/>
            <person name="Grinwis M."/>
            <person name="Eshaghurshan C.S."/>
            <person name="Surette M.G."/>
            <person name="Young S.K."/>
            <person name="Zeng Q."/>
            <person name="Gargeya S."/>
            <person name="Fitzgerald M."/>
            <person name="Haas B."/>
            <person name="Abouelleil A."/>
            <person name="Alvarado L."/>
            <person name="Arachchi H.M."/>
            <person name="Berlin A."/>
            <person name="Brown A."/>
            <person name="Chapman S.B."/>
            <person name="Chen Z."/>
            <person name="Dunbar C."/>
            <person name="Freedman E."/>
            <person name="Gearin G."/>
            <person name="Goldberg J."/>
            <person name="Griggs A."/>
            <person name="Gujja S."/>
            <person name="Heiman D."/>
            <person name="Howarth C."/>
            <person name="Larson L."/>
            <person name="Lui A."/>
            <person name="MacDonald P.J.P."/>
            <person name="Montmayeur A."/>
            <person name="Murphy C."/>
            <person name="Neiman D."/>
            <person name="Pearson M."/>
            <person name="Priest M."/>
            <person name="Roberts A."/>
            <person name="Saif S."/>
            <person name="Shea T."/>
            <person name="Shenoy N."/>
            <person name="Sisk P."/>
            <person name="Stolte C."/>
            <person name="Sykes S."/>
            <person name="Wortman J."/>
            <person name="Nusbaum C."/>
            <person name="Birren B."/>
        </authorList>
    </citation>
    <scope>NUCLEOTIDE SEQUENCE [LARGE SCALE GENOMIC DNA]</scope>
    <source>
        <strain evidence="1">ATCC 700633</strain>
    </source>
</reference>
<dbReference type="RefSeq" id="WP_006702454.1">
    <property type="nucleotide sequence ID" value="NZ_KI391971.1"/>
</dbReference>
<accession>D0BJP4</accession>
<dbReference type="PIRSF" id="PIRSF037260">
    <property type="entry name" value="UPF0223"/>
    <property type="match status" value="1"/>
</dbReference>
<protein>
    <submittedName>
        <fullName evidence="1">Uncharacterized protein</fullName>
    </submittedName>
</protein>
<dbReference type="SUPFAM" id="SSF158504">
    <property type="entry name" value="BH2638-like"/>
    <property type="match status" value="1"/>
</dbReference>
<keyword evidence="2" id="KW-1185">Reference proteome</keyword>
<dbReference type="HOGENOM" id="CLU_166693_0_0_9"/>
<gene>
    <name evidence="1" type="ORF">HMPREF0446_00179</name>
</gene>
<evidence type="ECO:0000313" key="1">
    <source>
        <dbReference type="EMBL" id="EEW93297.1"/>
    </source>
</evidence>
<evidence type="ECO:0000313" key="2">
    <source>
        <dbReference type="Proteomes" id="UP000002939"/>
    </source>
</evidence>
<dbReference type="InterPro" id="IPR023324">
    <property type="entry name" value="BH2638-like_sf"/>
</dbReference>
<dbReference type="AlphaFoldDB" id="D0BJP4"/>
<sequence length="90" mass="10648">MANYSYPLDLDWTHQEMSTVIALWNAVEDAYERGIETELFIKRYKDFRTIVKSIGEEKRLGKEFESVSGYSLYRVVQMSKNASKRIKMEQ</sequence>